<dbReference type="RefSeq" id="WP_238243639.1">
    <property type="nucleotide sequence ID" value="NZ_BPQP01000023.1"/>
</dbReference>
<reference evidence="1" key="2">
    <citation type="submission" date="2021-08" db="EMBL/GenBank/DDBJ databases">
        <authorList>
            <person name="Tani A."/>
            <person name="Ola A."/>
            <person name="Ogura Y."/>
            <person name="Katsura K."/>
            <person name="Hayashi T."/>
        </authorList>
    </citation>
    <scope>NUCLEOTIDE SEQUENCE</scope>
    <source>
        <strain evidence="1">DSM 19015</strain>
    </source>
</reference>
<accession>A0ABQ4RUS7</accession>
<proteinExistence type="predicted"/>
<evidence type="ECO:0008006" key="3">
    <source>
        <dbReference type="Google" id="ProtNLM"/>
    </source>
</evidence>
<protein>
    <recommendedName>
        <fullName evidence="3">EexN family lipoprotein</fullName>
    </recommendedName>
</protein>
<keyword evidence="2" id="KW-1185">Reference proteome</keyword>
<organism evidence="1 2">
    <name type="scientific">Methylobacterium iners</name>
    <dbReference type="NCBI Taxonomy" id="418707"/>
    <lineage>
        <taxon>Bacteria</taxon>
        <taxon>Pseudomonadati</taxon>
        <taxon>Pseudomonadota</taxon>
        <taxon>Alphaproteobacteria</taxon>
        <taxon>Hyphomicrobiales</taxon>
        <taxon>Methylobacteriaceae</taxon>
        <taxon>Methylobacterium</taxon>
    </lineage>
</organism>
<dbReference type="PROSITE" id="PS51257">
    <property type="entry name" value="PROKAR_LIPOPROTEIN"/>
    <property type="match status" value="1"/>
</dbReference>
<dbReference type="NCBIfam" id="NF033894">
    <property type="entry name" value="Eex_IncN"/>
    <property type="match status" value="1"/>
</dbReference>
<reference evidence="1" key="1">
    <citation type="journal article" date="2021" name="Front. Microbiol.">
        <title>Comprehensive Comparative Genomics and Phenotyping of Methylobacterium Species.</title>
        <authorList>
            <person name="Alessa O."/>
            <person name="Ogura Y."/>
            <person name="Fujitani Y."/>
            <person name="Takami H."/>
            <person name="Hayashi T."/>
            <person name="Sahin N."/>
            <person name="Tani A."/>
        </authorList>
    </citation>
    <scope>NUCLEOTIDE SEQUENCE</scope>
    <source>
        <strain evidence="1">DSM 19015</strain>
    </source>
</reference>
<dbReference type="InterPro" id="IPR047937">
    <property type="entry name" value="Eex_IncN-like"/>
</dbReference>
<gene>
    <name evidence="1" type="ORF">OCOJLMKI_1666</name>
</gene>
<evidence type="ECO:0000313" key="2">
    <source>
        <dbReference type="Proteomes" id="UP001055125"/>
    </source>
</evidence>
<evidence type="ECO:0000313" key="1">
    <source>
        <dbReference type="EMBL" id="GJD94464.1"/>
    </source>
</evidence>
<dbReference type="Proteomes" id="UP001055125">
    <property type="component" value="Unassembled WGS sequence"/>
</dbReference>
<comment type="caution">
    <text evidence="1">The sequence shown here is derived from an EMBL/GenBank/DDBJ whole genome shotgun (WGS) entry which is preliminary data.</text>
</comment>
<dbReference type="EMBL" id="BPQP01000023">
    <property type="protein sequence ID" value="GJD94464.1"/>
    <property type="molecule type" value="Genomic_DNA"/>
</dbReference>
<sequence>MSRPALALAVLTVVGACNDPAPPAQPTLSDASRKSKYRTVLQFLENPAALDETWARCRNDPGGIGDTPECRNAGHAKERIMMLGRERAIQSLRN</sequence>
<name>A0ABQ4RUS7_9HYPH</name>